<dbReference type="Pfam" id="PF03033">
    <property type="entry name" value="Glyco_transf_28"/>
    <property type="match status" value="1"/>
</dbReference>
<feature type="domain" description="Glycosyl transferase family 28 C-terminal" evidence="4">
    <location>
        <begin position="186"/>
        <end position="322"/>
    </location>
</feature>
<dbReference type="PANTHER" id="PTHR21015">
    <property type="entry name" value="UDP-N-ACETYLGLUCOSAMINE--N-ACETYLMURAMYL-(PENTAPEPTIDE) PYROPHOSPHORYL-UNDECAPRENOL N-ACETYLGLUCOSAMINE TRANSFERASE 1"/>
    <property type="match status" value="1"/>
</dbReference>
<dbReference type="PANTHER" id="PTHR21015:SF27">
    <property type="entry name" value="UDP-N-ACETYLGLUCOSAMINE--N-ACETYLMURAMYL-(PENTAPEPTIDE) PYROPHOSPHORYL-UNDECAPRENOL N-ACETYLGLUCOSAMINE TRANSFERASE"/>
    <property type="match status" value="1"/>
</dbReference>
<dbReference type="AlphaFoldDB" id="K2GFY9"/>
<keyword evidence="2 5" id="KW-0808">Transferase</keyword>
<dbReference type="InterPro" id="IPR004276">
    <property type="entry name" value="GlycoTrans_28_N"/>
</dbReference>
<evidence type="ECO:0000259" key="4">
    <source>
        <dbReference type="Pfam" id="PF04101"/>
    </source>
</evidence>
<dbReference type="GO" id="GO:1901137">
    <property type="term" value="P:carbohydrate derivative biosynthetic process"/>
    <property type="evidence" value="ECO:0007669"/>
    <property type="project" value="UniProtKB-ARBA"/>
</dbReference>
<evidence type="ECO:0000259" key="3">
    <source>
        <dbReference type="Pfam" id="PF03033"/>
    </source>
</evidence>
<protein>
    <submittedName>
        <fullName evidence="5">Undecaprenyldiphospho-muramoylpentapeptide beta-N-acetylglucosaminyltransferase</fullName>
        <ecNumber evidence="5">2.4.1.227</ecNumber>
    </submittedName>
</protein>
<name>K2GFY9_9BACT</name>
<feature type="domain" description="Glycosyltransferase family 28 N-terminal" evidence="3">
    <location>
        <begin position="4"/>
        <end position="144"/>
    </location>
</feature>
<dbReference type="EMBL" id="AMFJ01000197">
    <property type="protein sequence ID" value="EKE29264.1"/>
    <property type="molecule type" value="Genomic_DNA"/>
</dbReference>
<proteinExistence type="predicted"/>
<gene>
    <name evidence="5" type="primary">murG</name>
    <name evidence="5" type="ORF">ACD_2C00197G0005</name>
</gene>
<dbReference type="GO" id="GO:0005975">
    <property type="term" value="P:carbohydrate metabolic process"/>
    <property type="evidence" value="ECO:0007669"/>
    <property type="project" value="InterPro"/>
</dbReference>
<dbReference type="Gene3D" id="3.40.50.2000">
    <property type="entry name" value="Glycogen Phosphorylase B"/>
    <property type="match status" value="2"/>
</dbReference>
<keyword evidence="1 5" id="KW-0328">Glycosyltransferase</keyword>
<evidence type="ECO:0000313" key="5">
    <source>
        <dbReference type="EMBL" id="EKE29264.1"/>
    </source>
</evidence>
<dbReference type="SUPFAM" id="SSF53756">
    <property type="entry name" value="UDP-Glycosyltransferase/glycogen phosphorylase"/>
    <property type="match status" value="1"/>
</dbReference>
<evidence type="ECO:0000256" key="1">
    <source>
        <dbReference type="ARBA" id="ARBA00022676"/>
    </source>
</evidence>
<dbReference type="Pfam" id="PF04101">
    <property type="entry name" value="Glyco_tran_28_C"/>
    <property type="match status" value="1"/>
</dbReference>
<accession>K2GFY9</accession>
<evidence type="ECO:0000256" key="2">
    <source>
        <dbReference type="ARBA" id="ARBA00022679"/>
    </source>
</evidence>
<sequence>MKKIALVWGWTGWHITPLVSLYNHMAKWDPSDPEFFWIWEKDWLEQAIASEKWIRFYGIRAGKLRRYFSLKTLIEPFNIIAWIKESLDIIKTEKPSIIFSKWWFVSLPVAIAAKMTWTELYLHESDTIPWLANRFVWRFATRVYLGFEEAARYFNIEKVNIVWQILNPELFTEGCGLRNEEKVTNLLIFAWSQGSTRIFKMILDNMEILKDFNIDVILGSLNKHLKPDFEKFPNVTVHEFLSQEKIGKILEKTDITITRAWATSLAELEAFGIKMIIIPLKESANDHQFHNAVAYADKWEIMIEEKDLNTIPETIMKFKDFKKAPHQIPLCGALEIIAGDLD</sequence>
<reference evidence="5" key="1">
    <citation type="journal article" date="2012" name="Science">
        <title>Fermentation, hydrogen, and sulfur metabolism in multiple uncultivated bacterial phyla.</title>
        <authorList>
            <person name="Wrighton K.C."/>
            <person name="Thomas B.C."/>
            <person name="Sharon I."/>
            <person name="Miller C.S."/>
            <person name="Castelle C.J."/>
            <person name="VerBerkmoes N.C."/>
            <person name="Wilkins M.J."/>
            <person name="Hettich R.L."/>
            <person name="Lipton M.S."/>
            <person name="Williams K.H."/>
            <person name="Long P.E."/>
            <person name="Banfield J.F."/>
        </authorList>
    </citation>
    <scope>NUCLEOTIDE SEQUENCE [LARGE SCALE GENOMIC DNA]</scope>
</reference>
<dbReference type="CDD" id="cd03785">
    <property type="entry name" value="GT28_MurG"/>
    <property type="match status" value="1"/>
</dbReference>
<comment type="caution">
    <text evidence="5">The sequence shown here is derived from an EMBL/GenBank/DDBJ whole genome shotgun (WGS) entry which is preliminary data.</text>
</comment>
<dbReference type="InterPro" id="IPR007235">
    <property type="entry name" value="Glyco_trans_28_C"/>
</dbReference>
<organism evidence="5">
    <name type="scientific">uncultured bacterium</name>
    <name type="common">gcode 4</name>
    <dbReference type="NCBI Taxonomy" id="1234023"/>
    <lineage>
        <taxon>Bacteria</taxon>
        <taxon>environmental samples</taxon>
    </lineage>
</organism>
<dbReference type="GO" id="GO:0016758">
    <property type="term" value="F:hexosyltransferase activity"/>
    <property type="evidence" value="ECO:0007669"/>
    <property type="project" value="InterPro"/>
</dbReference>
<dbReference type="EC" id="2.4.1.227" evidence="5"/>